<dbReference type="Proteomes" id="UP000692954">
    <property type="component" value="Unassembled WGS sequence"/>
</dbReference>
<comment type="caution">
    <text evidence="1">The sequence shown here is derived from an EMBL/GenBank/DDBJ whole genome shotgun (WGS) entry which is preliminary data.</text>
</comment>
<gene>
    <name evidence="1" type="ORF">PSON_ATCC_30995.1.T0160292</name>
</gene>
<dbReference type="EMBL" id="CAJJDN010000016">
    <property type="protein sequence ID" value="CAD8062338.1"/>
    <property type="molecule type" value="Genomic_DNA"/>
</dbReference>
<proteinExistence type="predicted"/>
<evidence type="ECO:0000313" key="1">
    <source>
        <dbReference type="EMBL" id="CAD8062338.1"/>
    </source>
</evidence>
<protein>
    <submittedName>
        <fullName evidence="1">Uncharacterized protein</fullName>
    </submittedName>
</protein>
<organism evidence="1 2">
    <name type="scientific">Paramecium sonneborni</name>
    <dbReference type="NCBI Taxonomy" id="65129"/>
    <lineage>
        <taxon>Eukaryota</taxon>
        <taxon>Sar</taxon>
        <taxon>Alveolata</taxon>
        <taxon>Ciliophora</taxon>
        <taxon>Intramacronucleata</taxon>
        <taxon>Oligohymenophorea</taxon>
        <taxon>Peniculida</taxon>
        <taxon>Parameciidae</taxon>
        <taxon>Paramecium</taxon>
    </lineage>
</organism>
<evidence type="ECO:0000313" key="2">
    <source>
        <dbReference type="Proteomes" id="UP000692954"/>
    </source>
</evidence>
<accession>A0A8S1L3E5</accession>
<sequence length="57" mass="6658">MAIYNKEKNQSAVGLSDVFMQNLKLISQCIRQCKIDINNEFLLIYIKASILNSIYFR</sequence>
<keyword evidence="2" id="KW-1185">Reference proteome</keyword>
<dbReference type="AlphaFoldDB" id="A0A8S1L3E5"/>
<reference evidence="1" key="1">
    <citation type="submission" date="2021-01" db="EMBL/GenBank/DDBJ databases">
        <authorList>
            <consortium name="Genoscope - CEA"/>
            <person name="William W."/>
        </authorList>
    </citation>
    <scope>NUCLEOTIDE SEQUENCE</scope>
</reference>
<name>A0A8S1L3E5_9CILI</name>